<evidence type="ECO:0000313" key="2">
    <source>
        <dbReference type="EMBL" id="KAK0441942.1"/>
    </source>
</evidence>
<reference evidence="2" key="1">
    <citation type="submission" date="2023-06" db="EMBL/GenBank/DDBJ databases">
        <authorList>
            <consortium name="Lawrence Berkeley National Laboratory"/>
            <person name="Ahrendt S."/>
            <person name="Sahu N."/>
            <person name="Indic B."/>
            <person name="Wong-Bajracharya J."/>
            <person name="Merenyi Z."/>
            <person name="Ke H.-M."/>
            <person name="Monk M."/>
            <person name="Kocsube S."/>
            <person name="Drula E."/>
            <person name="Lipzen A."/>
            <person name="Balint B."/>
            <person name="Henrissat B."/>
            <person name="Andreopoulos B."/>
            <person name="Martin F.M."/>
            <person name="Harder C.B."/>
            <person name="Rigling D."/>
            <person name="Ford K.L."/>
            <person name="Foster G.D."/>
            <person name="Pangilinan J."/>
            <person name="Papanicolaou A."/>
            <person name="Barry K."/>
            <person name="LaButti K."/>
            <person name="Viragh M."/>
            <person name="Koriabine M."/>
            <person name="Yan M."/>
            <person name="Riley R."/>
            <person name="Champramary S."/>
            <person name="Plett K.L."/>
            <person name="Tsai I.J."/>
            <person name="Slot J."/>
            <person name="Sipos G."/>
            <person name="Plett J."/>
            <person name="Nagy L.G."/>
            <person name="Grigoriev I.V."/>
        </authorList>
    </citation>
    <scope>NUCLEOTIDE SEQUENCE</scope>
    <source>
        <strain evidence="2">FPL87.14</strain>
    </source>
</reference>
<feature type="domain" description="DUF7770" evidence="1">
    <location>
        <begin position="47"/>
        <end position="199"/>
    </location>
</feature>
<dbReference type="AlphaFoldDB" id="A0AA39JGZ8"/>
<dbReference type="Proteomes" id="UP001175226">
    <property type="component" value="Unassembled WGS sequence"/>
</dbReference>
<evidence type="ECO:0000259" key="1">
    <source>
        <dbReference type="Pfam" id="PF24968"/>
    </source>
</evidence>
<comment type="caution">
    <text evidence="2">The sequence shown here is derived from an EMBL/GenBank/DDBJ whole genome shotgun (WGS) entry which is preliminary data.</text>
</comment>
<proteinExistence type="predicted"/>
<accession>A0AA39JGZ8</accession>
<keyword evidence="3" id="KW-1185">Reference proteome</keyword>
<gene>
    <name evidence="2" type="ORF">EV421DRAFT_1810853</name>
</gene>
<evidence type="ECO:0000313" key="3">
    <source>
        <dbReference type="Proteomes" id="UP001175226"/>
    </source>
</evidence>
<dbReference type="InterPro" id="IPR056672">
    <property type="entry name" value="DUF7770"/>
</dbReference>
<dbReference type="EMBL" id="JAUEPT010000028">
    <property type="protein sequence ID" value="KAK0441942.1"/>
    <property type="molecule type" value="Genomic_DNA"/>
</dbReference>
<dbReference type="Pfam" id="PF24968">
    <property type="entry name" value="DUF7770"/>
    <property type="match status" value="1"/>
</dbReference>
<sequence>MSDLASQLAARKALRDQNLPPWLKPEHAETTSVSVSEESFDLPISLIHIHATSVLMGESQVRAAHFRLFLQIKDTTKSIVLNSSGAASQGVTRLYITLYDYPWSGSPNTLGRQSLQVSNEFTVREAIMCLLEHNRDRYQLDPVHGSGCRYWCSRVLQDFAESGWLLDTSSGAVDQLAETVKAIHPTVKIPIPSPQGTFY</sequence>
<protein>
    <recommendedName>
        <fullName evidence="1">DUF7770 domain-containing protein</fullName>
    </recommendedName>
</protein>
<name>A0AA39JGZ8_9AGAR</name>
<organism evidence="2 3">
    <name type="scientific">Armillaria borealis</name>
    <dbReference type="NCBI Taxonomy" id="47425"/>
    <lineage>
        <taxon>Eukaryota</taxon>
        <taxon>Fungi</taxon>
        <taxon>Dikarya</taxon>
        <taxon>Basidiomycota</taxon>
        <taxon>Agaricomycotina</taxon>
        <taxon>Agaricomycetes</taxon>
        <taxon>Agaricomycetidae</taxon>
        <taxon>Agaricales</taxon>
        <taxon>Marasmiineae</taxon>
        <taxon>Physalacriaceae</taxon>
        <taxon>Armillaria</taxon>
    </lineage>
</organism>